<dbReference type="InterPro" id="IPR029055">
    <property type="entry name" value="Ntn_hydrolases_N"/>
</dbReference>
<protein>
    <submittedName>
        <fullName evidence="2">Uncharacterized protein</fullName>
    </submittedName>
</protein>
<reference evidence="2 3" key="1">
    <citation type="submission" date="2019-02" db="EMBL/GenBank/DDBJ databases">
        <title>Deep-cultivation of Planctomycetes and their phenomic and genomic characterization uncovers novel biology.</title>
        <authorList>
            <person name="Wiegand S."/>
            <person name="Jogler M."/>
            <person name="Boedeker C."/>
            <person name="Pinto D."/>
            <person name="Vollmers J."/>
            <person name="Rivas-Marin E."/>
            <person name="Kohn T."/>
            <person name="Peeters S.H."/>
            <person name="Heuer A."/>
            <person name="Rast P."/>
            <person name="Oberbeckmann S."/>
            <person name="Bunk B."/>
            <person name="Jeske O."/>
            <person name="Meyerdierks A."/>
            <person name="Storesund J.E."/>
            <person name="Kallscheuer N."/>
            <person name="Luecker S."/>
            <person name="Lage O.M."/>
            <person name="Pohl T."/>
            <person name="Merkel B.J."/>
            <person name="Hornburger P."/>
            <person name="Mueller R.-W."/>
            <person name="Bruemmer F."/>
            <person name="Labrenz M."/>
            <person name="Spormann A.M."/>
            <person name="Op den Camp H."/>
            <person name="Overmann J."/>
            <person name="Amann R."/>
            <person name="Jetten M.S.M."/>
            <person name="Mascher T."/>
            <person name="Medema M.H."/>
            <person name="Devos D.P."/>
            <person name="Kaster A.-K."/>
            <person name="Ovreas L."/>
            <person name="Rohde M."/>
            <person name="Galperin M.Y."/>
            <person name="Jogler C."/>
        </authorList>
    </citation>
    <scope>NUCLEOTIDE SEQUENCE [LARGE SCALE GENOMIC DNA]</scope>
    <source>
        <strain evidence="2 3">ETA_A8</strain>
    </source>
</reference>
<dbReference type="AlphaFoldDB" id="A0A517YGA8"/>
<accession>A0A517YGA8</accession>
<sequence length="121" mass="13109" precursor="true">MPQFMVPMSVLLIGLLTASPALPCSRVLWVAADGQVFVGRTQDWTEKAGSAFRVYPRGIERTGAVAENPHKWTSKYGSLVVTGYNIGTTRESMRRGYAPTSFTSPACVTTANAIPRWKGSA</sequence>
<dbReference type="Gene3D" id="3.60.60.10">
    <property type="entry name" value="Penicillin V Acylase, Chain A"/>
    <property type="match status" value="1"/>
</dbReference>
<dbReference type="KEGG" id="aagg:ETAA8_43630"/>
<dbReference type="PANTHER" id="PTHR35527">
    <property type="entry name" value="CHOLOYLGLYCINE HYDROLASE"/>
    <property type="match status" value="1"/>
</dbReference>
<feature type="signal peptide" evidence="1">
    <location>
        <begin position="1"/>
        <end position="23"/>
    </location>
</feature>
<evidence type="ECO:0000256" key="1">
    <source>
        <dbReference type="SAM" id="SignalP"/>
    </source>
</evidence>
<feature type="chain" id="PRO_5022085517" evidence="1">
    <location>
        <begin position="24"/>
        <end position="121"/>
    </location>
</feature>
<dbReference type="InterPro" id="IPR052193">
    <property type="entry name" value="Peptidase_C59"/>
</dbReference>
<dbReference type="PANTHER" id="PTHR35527:SF2">
    <property type="entry name" value="HYDROLASE"/>
    <property type="match status" value="1"/>
</dbReference>
<proteinExistence type="predicted"/>
<keyword evidence="1" id="KW-0732">Signal</keyword>
<evidence type="ECO:0000313" key="3">
    <source>
        <dbReference type="Proteomes" id="UP000315017"/>
    </source>
</evidence>
<dbReference type="SUPFAM" id="SSF56235">
    <property type="entry name" value="N-terminal nucleophile aminohydrolases (Ntn hydrolases)"/>
    <property type="match status" value="1"/>
</dbReference>
<name>A0A517YGA8_9BACT</name>
<evidence type="ECO:0000313" key="2">
    <source>
        <dbReference type="EMBL" id="QDU29256.1"/>
    </source>
</evidence>
<dbReference type="Proteomes" id="UP000315017">
    <property type="component" value="Chromosome"/>
</dbReference>
<keyword evidence="3" id="KW-1185">Reference proteome</keyword>
<gene>
    <name evidence="2" type="ORF">ETAA8_43630</name>
</gene>
<organism evidence="2 3">
    <name type="scientific">Anatilimnocola aggregata</name>
    <dbReference type="NCBI Taxonomy" id="2528021"/>
    <lineage>
        <taxon>Bacteria</taxon>
        <taxon>Pseudomonadati</taxon>
        <taxon>Planctomycetota</taxon>
        <taxon>Planctomycetia</taxon>
        <taxon>Pirellulales</taxon>
        <taxon>Pirellulaceae</taxon>
        <taxon>Anatilimnocola</taxon>
    </lineage>
</organism>
<dbReference type="EMBL" id="CP036274">
    <property type="protein sequence ID" value="QDU29256.1"/>
    <property type="molecule type" value="Genomic_DNA"/>
</dbReference>